<dbReference type="AlphaFoldDB" id="A0A6C1EEW3"/>
<dbReference type="Pfam" id="PF08728">
    <property type="entry name" value="CRT10"/>
    <property type="match status" value="2"/>
</dbReference>
<sequence length="957" mass="109547">MPSQLPNETDDPFTRWLKSRPIIQRTISTRECFDSEVFLASGGWNVTNELLTLKKYYQLKWPNSSGCTFHPKTIELIEERLRSLEEHDSSCKIPNTSYSYKKTFLEDTKSALSNLEPVWGPPRLLNPAELLLPQDEKLFVQEIPLKFEPFQYTNRFAYGGLQFKNNLFVTYGSYSFLAAGQSIEVHNFDVLLNASSLEICHALLPVVMPDDEGVRNSRNSSYVKFKDAQFNDIPMLSSVNFLKICNLMHQDFLLACGDNGVVYMWEIYKVIKIFNKFTSDTLAGSDNSRERYINVDPYMVLRVEDSCWSVDAIDIYGVIYIAVGHNKPGVTVFAFDKDTGKERKHIHPLDLPSSHNVPCVNFVPNSKDSNGYITLSYCSIFGNVVTVKIKEHNSSILTSFLDTQFFGDDLWTVTPLSKNDFMNVENFESLNLNYQDGFKENMLYSICRDDFLLGYYCDNTYLSGNFGIGTLLNQFQVPVTDLRLTSSEGIPDEQILLRFTSFDRNYTTTGSIKYEYSREDFALILHTSDLDDMNHTVTKSVPCEPHLRQWTFWDDFGHKHYRTTDRGFSKYKDIISTFPQMITPSGRNKSSQYQSASDRKICEPFTYKLTDLENDIEDISREFNKSVRNLRMDKRRQLQTSKEFKSLSSVNHLPIIESGNFLWYNTDAAADWRTLSGKNLKTVLKNPEICSLRLNSVEDNEVISDSENEESGNNLTSFQRRYRNTEQRANLKSDTQKSWGFHNYVRSVKRLLESVVPGSEDSPLGYQLPEMHDEFFLVTTAHRLVLMKAHPLIITSATQHDIFPLDGVVTCTSKSLLQALNRINFVCHIKELHCVAIASQLGLVSLLRLTEYRGIYSFRQEYILGWEVQDPTNPSVECRCNRNLFNAPIYGVDEENSDSYCGVCDAYFPMGDVCGLDYTYTAGDEALKRKGYATLYVASRGALRAFKITTEHGAALL</sequence>
<dbReference type="EMBL" id="CP049012">
    <property type="protein sequence ID" value="QID87928.1"/>
    <property type="molecule type" value="Genomic_DNA"/>
</dbReference>
<accession>A0A6C1EEW3</accession>
<gene>
    <name evidence="1" type="primary">CRT10_2</name>
    <name evidence="1" type="ORF">GRS66_010622</name>
</gene>
<evidence type="ECO:0000313" key="1">
    <source>
        <dbReference type="EMBL" id="QID87928.1"/>
    </source>
</evidence>
<organism evidence="1 2">
    <name type="scientific">Saccharomyces pastorianus</name>
    <name type="common">Lager yeast</name>
    <name type="synonym">Saccharomyces cerevisiae x Saccharomyces eubayanus</name>
    <dbReference type="NCBI Taxonomy" id="27292"/>
    <lineage>
        <taxon>Eukaryota</taxon>
        <taxon>Fungi</taxon>
        <taxon>Dikarya</taxon>
        <taxon>Ascomycota</taxon>
        <taxon>Saccharomycotina</taxon>
        <taxon>Saccharomycetes</taxon>
        <taxon>Saccharomycetales</taxon>
        <taxon>Saccharomycetaceae</taxon>
        <taxon>Saccharomyces</taxon>
    </lineage>
</organism>
<dbReference type="OrthoDB" id="4068815at2759"/>
<dbReference type="InterPro" id="IPR014839">
    <property type="entry name" value="Crt10"/>
</dbReference>
<protein>
    <submittedName>
        <fullName evidence="1">RNR2 and RNR3 transcriptional regulator</fullName>
    </submittedName>
</protein>
<reference evidence="1 2" key="1">
    <citation type="journal article" date="2019" name="BMC Genomics">
        <title>Chromosome level assembly and comparative genome analysis confirm lager-brewing yeasts originated from a single hybridization.</title>
        <authorList>
            <person name="Salazar A.N."/>
            <person name="Gorter de Vries A.R."/>
            <person name="van den Broek M."/>
            <person name="Brouwers N."/>
            <person name="de la Torre Cortes P."/>
            <person name="Kuijpers N.G.A."/>
            <person name="Daran J.G."/>
            <person name="Abeel T."/>
        </authorList>
    </citation>
    <scope>NUCLEOTIDE SEQUENCE [LARGE SCALE GENOMIC DNA]</scope>
    <source>
        <strain evidence="1 2">CBS 1483</strain>
    </source>
</reference>
<dbReference type="Proteomes" id="UP000501346">
    <property type="component" value="Chromosome SeXV-SeVIII"/>
</dbReference>
<name>A0A6C1EEW3_SACPS</name>
<keyword evidence="2" id="KW-1185">Reference proteome</keyword>
<proteinExistence type="predicted"/>
<evidence type="ECO:0000313" key="2">
    <source>
        <dbReference type="Proteomes" id="UP000501346"/>
    </source>
</evidence>